<dbReference type="InterPro" id="IPR036873">
    <property type="entry name" value="Rhodanese-like_dom_sf"/>
</dbReference>
<dbReference type="PANTHER" id="PTHR43855">
    <property type="entry name" value="THIOSULFATE SULFURTRANSFERASE"/>
    <property type="match status" value="1"/>
</dbReference>
<sequence>MSSQKLNAPSMVEFEFVRSRLLAREEIAFLDVREEHPHALGHPLFAANLPLARIEVDAFSKLPRKDVVIVTFDEGGEDTTAMMAAERLMGFGYSQVHVFTQGLTGWKQAGGEVFIDVNVPSKSFGELVESKVHTPSLSAQEVKALIDEGADVLIVDARRFDEYQTMSIPSAISCPGAELVLRVPELAPNPNTRVIVNCAGRTRSIIGTQSLINAGIPNQVSALRNGTIGWVLADQKLDKGAAKRFTEVSTTTREQSATKARQVADRAGVKRASIQDLEAWRQQTARTTYFFDTRTPEEFAAGHLEGFRSTPGGQLVQETEMVAAVRGARLVLSDTDGVRANMTASWLAQMAWDVYVLDGESMDDMQETGVWVGSTPDLPDVKMIEVGDLADQMNDSSDIVVVDLGKQAAYIKGHIPGAWHLLRSRIVEDAARLPSDKRYVLVCADGKLSAFAANEFQRQVHTDVEVLEGGLAAWVAAGFPLDSGDANCLSPTLDRYKRPYEGMDNRKEAMQAYLDWEFGLIEQLRRDGTHHFWVLEPSA</sequence>
<dbReference type="CDD" id="cd01534">
    <property type="entry name" value="4RHOD_Repeat_3"/>
    <property type="match status" value="1"/>
</dbReference>
<keyword evidence="1" id="KW-0677">Repeat</keyword>
<evidence type="ECO:0000259" key="2">
    <source>
        <dbReference type="PROSITE" id="PS50206"/>
    </source>
</evidence>
<comment type="caution">
    <text evidence="3">The sequence shown here is derived from an EMBL/GenBank/DDBJ whole genome shotgun (WGS) entry which is preliminary data.</text>
</comment>
<evidence type="ECO:0000313" key="4">
    <source>
        <dbReference type="Proteomes" id="UP000238308"/>
    </source>
</evidence>
<dbReference type="PROSITE" id="PS50206">
    <property type="entry name" value="RHODANESE_3"/>
    <property type="match status" value="4"/>
</dbReference>
<dbReference type="EMBL" id="PVTV01000011">
    <property type="protein sequence ID" value="PRY99659.1"/>
    <property type="molecule type" value="Genomic_DNA"/>
</dbReference>
<evidence type="ECO:0000313" key="3">
    <source>
        <dbReference type="EMBL" id="PRY99659.1"/>
    </source>
</evidence>
<dbReference type="PANTHER" id="PTHR43855:SF1">
    <property type="entry name" value="THIOSULFATE SULFURTRANSFERASE"/>
    <property type="match status" value="1"/>
</dbReference>
<accession>A0A2T0XL25</accession>
<keyword evidence="4" id="KW-1185">Reference proteome</keyword>
<dbReference type="Gene3D" id="3.40.250.10">
    <property type="entry name" value="Rhodanese-like domain"/>
    <property type="match status" value="4"/>
</dbReference>
<dbReference type="InterPro" id="IPR001763">
    <property type="entry name" value="Rhodanese-like_dom"/>
</dbReference>
<name>A0A2T0XL25_9BURK</name>
<dbReference type="AlphaFoldDB" id="A0A2T0XL25"/>
<dbReference type="Pfam" id="PF00581">
    <property type="entry name" value="Rhodanese"/>
    <property type="match status" value="4"/>
</dbReference>
<dbReference type="Proteomes" id="UP000238308">
    <property type="component" value="Unassembled WGS sequence"/>
</dbReference>
<gene>
    <name evidence="3" type="ORF">BCM14_1112</name>
</gene>
<reference evidence="3 4" key="1">
    <citation type="submission" date="2018-03" db="EMBL/GenBank/DDBJ databases">
        <title>Genomic Encyclopedia of Type Strains, Phase III (KMG-III): the genomes of soil and plant-associated and newly described type strains.</title>
        <authorList>
            <person name="Whitman W."/>
        </authorList>
    </citation>
    <scope>NUCLEOTIDE SEQUENCE [LARGE SCALE GENOMIC DNA]</scope>
    <source>
        <strain evidence="3 4">MWH-P2sevCIIIb</strain>
    </source>
</reference>
<dbReference type="SMART" id="SM00450">
    <property type="entry name" value="RHOD"/>
    <property type="match status" value="4"/>
</dbReference>
<feature type="domain" description="Rhodanese" evidence="2">
    <location>
        <begin position="23"/>
        <end position="115"/>
    </location>
</feature>
<evidence type="ECO:0000256" key="1">
    <source>
        <dbReference type="ARBA" id="ARBA00022737"/>
    </source>
</evidence>
<feature type="domain" description="Rhodanese" evidence="2">
    <location>
        <begin position="284"/>
        <end position="361"/>
    </location>
</feature>
<protein>
    <submittedName>
        <fullName evidence="3">Rhodanese-related sulfurtransferase</fullName>
    </submittedName>
</protein>
<dbReference type="RefSeq" id="WP_259673431.1">
    <property type="nucleotide sequence ID" value="NZ_PVTV01000011.1"/>
</dbReference>
<feature type="domain" description="Rhodanese" evidence="2">
    <location>
        <begin position="148"/>
        <end position="239"/>
    </location>
</feature>
<feature type="domain" description="Rhodanese" evidence="2">
    <location>
        <begin position="395"/>
        <end position="483"/>
    </location>
</feature>
<dbReference type="SUPFAM" id="SSF52821">
    <property type="entry name" value="Rhodanese/Cell cycle control phosphatase"/>
    <property type="match status" value="4"/>
</dbReference>
<proteinExistence type="predicted"/>
<dbReference type="GO" id="GO:0016740">
    <property type="term" value="F:transferase activity"/>
    <property type="evidence" value="ECO:0007669"/>
    <property type="project" value="UniProtKB-KW"/>
</dbReference>
<dbReference type="CDD" id="cd01533">
    <property type="entry name" value="4RHOD_Repeat_2"/>
    <property type="match status" value="1"/>
</dbReference>
<keyword evidence="3" id="KW-0808">Transferase</keyword>
<dbReference type="InterPro" id="IPR051126">
    <property type="entry name" value="Thiosulfate_sulfurtransferase"/>
</dbReference>
<organism evidence="3 4">
    <name type="scientific">Jezberella montanilacus</name>
    <dbReference type="NCBI Taxonomy" id="323426"/>
    <lineage>
        <taxon>Bacteria</taxon>
        <taxon>Pseudomonadati</taxon>
        <taxon>Pseudomonadota</taxon>
        <taxon>Betaproteobacteria</taxon>
        <taxon>Burkholderiales</taxon>
        <taxon>Alcaligenaceae</taxon>
        <taxon>Jezberella</taxon>
    </lineage>
</organism>